<evidence type="ECO:0000256" key="1">
    <source>
        <dbReference type="ARBA" id="ARBA00022737"/>
    </source>
</evidence>
<evidence type="ECO:0000256" key="5">
    <source>
        <dbReference type="SAM" id="MobiDB-lite"/>
    </source>
</evidence>
<feature type="region of interest" description="Disordered" evidence="5">
    <location>
        <begin position="482"/>
        <end position="505"/>
    </location>
</feature>
<dbReference type="SMART" id="SM00248">
    <property type="entry name" value="ANK"/>
    <property type="match status" value="5"/>
</dbReference>
<dbReference type="InterPro" id="IPR042420">
    <property type="entry name" value="RAI14/UACA"/>
</dbReference>
<feature type="coiled-coil region" evidence="4">
    <location>
        <begin position="787"/>
        <end position="862"/>
    </location>
</feature>
<dbReference type="PANTHER" id="PTHR24129:SF2">
    <property type="entry name" value="DUF3447 DOMAIN-CONTAINING PROTEIN"/>
    <property type="match status" value="1"/>
</dbReference>
<evidence type="ECO:0000313" key="7">
    <source>
        <dbReference type="Proteomes" id="UP001474421"/>
    </source>
</evidence>
<feature type="compositionally biased region" description="Polar residues" evidence="5">
    <location>
        <begin position="9"/>
        <end position="21"/>
    </location>
</feature>
<organism evidence="6 7">
    <name type="scientific">Crotalus adamanteus</name>
    <name type="common">Eastern diamondback rattlesnake</name>
    <dbReference type="NCBI Taxonomy" id="8729"/>
    <lineage>
        <taxon>Eukaryota</taxon>
        <taxon>Metazoa</taxon>
        <taxon>Chordata</taxon>
        <taxon>Craniata</taxon>
        <taxon>Vertebrata</taxon>
        <taxon>Euteleostomi</taxon>
        <taxon>Lepidosauria</taxon>
        <taxon>Squamata</taxon>
        <taxon>Bifurcata</taxon>
        <taxon>Unidentata</taxon>
        <taxon>Episquamata</taxon>
        <taxon>Toxicofera</taxon>
        <taxon>Serpentes</taxon>
        <taxon>Colubroidea</taxon>
        <taxon>Viperidae</taxon>
        <taxon>Crotalinae</taxon>
        <taxon>Crotalus</taxon>
    </lineage>
</organism>
<keyword evidence="3" id="KW-0040">ANK repeat</keyword>
<comment type="caution">
    <text evidence="6">The sequence shown here is derived from an EMBL/GenBank/DDBJ whole genome shotgun (WGS) entry which is preliminary data.</text>
</comment>
<reference evidence="6 7" key="1">
    <citation type="journal article" date="2024" name="Proc. Natl. Acad. Sci. U.S.A.">
        <title>The genetic regulatory architecture and epigenomic basis for age-related changes in rattlesnake venom.</title>
        <authorList>
            <person name="Hogan M.P."/>
            <person name="Holding M.L."/>
            <person name="Nystrom G.S."/>
            <person name="Colston T.J."/>
            <person name="Bartlett D.A."/>
            <person name="Mason A.J."/>
            <person name="Ellsworth S.A."/>
            <person name="Rautsaw R.M."/>
            <person name="Lawrence K.C."/>
            <person name="Strickland J.L."/>
            <person name="He B."/>
            <person name="Fraser P."/>
            <person name="Margres M.J."/>
            <person name="Gilbert D.M."/>
            <person name="Gibbs H.L."/>
            <person name="Parkinson C.L."/>
            <person name="Rokyta D.R."/>
        </authorList>
    </citation>
    <scope>NUCLEOTIDE SEQUENCE [LARGE SCALE GENOMIC DNA]</scope>
    <source>
        <strain evidence="6">DRR0105</strain>
    </source>
</reference>
<keyword evidence="7" id="KW-1185">Reference proteome</keyword>
<protein>
    <submittedName>
        <fullName evidence="6">Ankyrin repeat domain-containing protein 35</fullName>
    </submittedName>
</protein>
<feature type="repeat" description="ANK" evidence="3">
    <location>
        <begin position="278"/>
        <end position="310"/>
    </location>
</feature>
<feature type="region of interest" description="Disordered" evidence="5">
    <location>
        <begin position="920"/>
        <end position="939"/>
    </location>
</feature>
<dbReference type="Pfam" id="PF12796">
    <property type="entry name" value="Ank_2"/>
    <property type="match status" value="1"/>
</dbReference>
<dbReference type="AlphaFoldDB" id="A0AAW1ANH8"/>
<dbReference type="Pfam" id="PF00023">
    <property type="entry name" value="Ank"/>
    <property type="match status" value="1"/>
</dbReference>
<proteinExistence type="predicted"/>
<feature type="coiled-coil region" evidence="4">
    <location>
        <begin position="988"/>
        <end position="1131"/>
    </location>
</feature>
<feature type="compositionally biased region" description="Basic and acidic residues" evidence="5">
    <location>
        <begin position="758"/>
        <end position="773"/>
    </location>
</feature>
<evidence type="ECO:0000256" key="2">
    <source>
        <dbReference type="ARBA" id="ARBA00023054"/>
    </source>
</evidence>
<feature type="region of interest" description="Disordered" evidence="5">
    <location>
        <begin position="1"/>
        <end position="21"/>
    </location>
</feature>
<feature type="region of interest" description="Disordered" evidence="5">
    <location>
        <begin position="349"/>
        <end position="392"/>
    </location>
</feature>
<dbReference type="Pfam" id="PF13637">
    <property type="entry name" value="Ank_4"/>
    <property type="match status" value="1"/>
</dbReference>
<feature type="repeat" description="ANK" evidence="3">
    <location>
        <begin position="107"/>
        <end position="139"/>
    </location>
</feature>
<feature type="repeat" description="ANK" evidence="3">
    <location>
        <begin position="175"/>
        <end position="207"/>
    </location>
</feature>
<dbReference type="Proteomes" id="UP001474421">
    <property type="component" value="Unassembled WGS sequence"/>
</dbReference>
<feature type="repeat" description="ANK" evidence="3">
    <location>
        <begin position="245"/>
        <end position="277"/>
    </location>
</feature>
<evidence type="ECO:0000256" key="4">
    <source>
        <dbReference type="SAM" id="Coils"/>
    </source>
</evidence>
<dbReference type="GO" id="GO:0003779">
    <property type="term" value="F:actin binding"/>
    <property type="evidence" value="ECO:0007669"/>
    <property type="project" value="InterPro"/>
</dbReference>
<dbReference type="InterPro" id="IPR036770">
    <property type="entry name" value="Ankyrin_rpt-contain_sf"/>
</dbReference>
<keyword evidence="2 4" id="KW-0175">Coiled coil</keyword>
<feature type="compositionally biased region" description="Basic and acidic residues" evidence="5">
    <location>
        <begin position="717"/>
        <end position="745"/>
    </location>
</feature>
<dbReference type="PROSITE" id="PS50088">
    <property type="entry name" value="ANK_REPEAT"/>
    <property type="match status" value="4"/>
</dbReference>
<feature type="compositionally biased region" description="Basic and acidic residues" evidence="5">
    <location>
        <begin position="482"/>
        <end position="495"/>
    </location>
</feature>
<evidence type="ECO:0000313" key="6">
    <source>
        <dbReference type="EMBL" id="KAK9391307.1"/>
    </source>
</evidence>
<dbReference type="EMBL" id="JAOTOJ010000019">
    <property type="protein sequence ID" value="KAK9391307.1"/>
    <property type="molecule type" value="Genomic_DNA"/>
</dbReference>
<dbReference type="Gene3D" id="1.25.40.20">
    <property type="entry name" value="Ankyrin repeat-containing domain"/>
    <property type="match status" value="2"/>
</dbReference>
<accession>A0AAW1ANH8</accession>
<gene>
    <name evidence="6" type="ORF">NXF25_018637</name>
</gene>
<sequence>MTRERNPALGSQPTPGLPSSQHYYGWGRSSASFSKLICLPKQTARREGAAKAPEPGWGSGLGGVGCGVESWNKHDQKLLDAVEKGDVTRTSLFASRKTAHPTKLNALGQSAFHVAASKGLTECLTILLSHGANVNDKNEDGGYQPKDPLPFSTGRLHKGVGWVLQTRVMFEGHLAGSTALHLATIACQPQCVKVLLQHGANEDCVDGENRTPLHWAAKLTALSGCASSVLLLCDQEAFLDVTDKNERTPLMIAAQGNQTAICSQLLQRGAKVDLLDKDGKTALILACETGGVEAADLLLQNGANVALMDQTGHDAVYYATRSKNRILRRQVRTALKKWKKRELGIFDSSETGSQVPSESGRETDVSSLAFPSEAGDQSDNEEEAEEGPELREWRSRFREEKMKVIQLELQLDQKTKECQALSMGSQSLKEKVWDQVQEISQILSDWEGRNRNWRQPSQRHSHDHMEEDHCLDLLAQQVRELKERKKQQEAEKELPKASTQEVMASPTRLQPGRVQWPGEEEAEELKRLQSELQAALEEKASAARRVEEMEGHMENMRAVIGVFEAKKKSQSAALKEMEARALRLGDENQKLRGLLGKHLAGPPESSLARAKVAQCMKEMEETQARAREEMAAMLAENEDLKKEAEEAVRSRLQFQAVPSGAVKKCISAWKKVVAGLEGALVKLEQACTALLDKARPLQEAILESPSKTLVNGNGLPEEEKNGCGHEPAHSETPEELQKSGVEKPQLHNGLVGQVKLRPKSEVMESRARPCRRSSDLEKEVWDLKQNNGGLVQELAQLSREREKLQEELQKLHGPKGGSPRAEKTERLMEELKRTVEFLSHELSLEKEESGKLRLKLEEQRKEMTFVRNNFLKKVTQEAGGIVGENLDSCILKELHWKLDNVVRKQNEALQLVSEMEEENHALQVDRTLPPDPRSPGKDQLGQEIFLEASEVIGENWRVREQMVELEKGLQEMKKLLVASQGTPGGVKVVSLMQLLDRVLAQMADLRQEEEQVLSKYEKICSMLSTRAQVLGEELAALREKYDEASGASAHHREALDREQQKTQELMAEALEHEEEVEELRGKSQKLEGTVDKLNKKVDDIAKMCQERDVKIKKLLKETEKLSSEILNLRSERTRLILQNEVAQKNHQEIVAVYRTHLLNAAQGYMDEEVHAMLLRILRTD</sequence>
<dbReference type="SUPFAM" id="SSF48403">
    <property type="entry name" value="Ankyrin repeat"/>
    <property type="match status" value="1"/>
</dbReference>
<dbReference type="PANTHER" id="PTHR24129">
    <property type="entry name" value="ANKYCORBIN"/>
    <property type="match status" value="1"/>
</dbReference>
<feature type="coiled-coil region" evidence="4">
    <location>
        <begin position="518"/>
        <end position="650"/>
    </location>
</feature>
<dbReference type="InterPro" id="IPR002110">
    <property type="entry name" value="Ankyrin_rpt"/>
</dbReference>
<evidence type="ECO:0000256" key="3">
    <source>
        <dbReference type="PROSITE-ProRule" id="PRU00023"/>
    </source>
</evidence>
<dbReference type="PROSITE" id="PS50297">
    <property type="entry name" value="ANK_REP_REGION"/>
    <property type="match status" value="4"/>
</dbReference>
<feature type="compositionally biased region" description="Acidic residues" evidence="5">
    <location>
        <begin position="376"/>
        <end position="387"/>
    </location>
</feature>
<keyword evidence="1" id="KW-0677">Repeat</keyword>
<name>A0AAW1ANH8_CROAD</name>
<feature type="region of interest" description="Disordered" evidence="5">
    <location>
        <begin position="705"/>
        <end position="773"/>
    </location>
</feature>